<dbReference type="Pfam" id="PF02879">
    <property type="entry name" value="PGM_PMM_II"/>
    <property type="match status" value="1"/>
</dbReference>
<reference evidence="12 13" key="1">
    <citation type="submission" date="2020-12" db="EMBL/GenBank/DDBJ databases">
        <title>Sphingomonas sp.</title>
        <authorList>
            <person name="Kim M.K."/>
        </authorList>
    </citation>
    <scope>NUCLEOTIDE SEQUENCE [LARGE SCALE GENOMIC DNA]</scope>
    <source>
        <strain evidence="12 13">BT552</strain>
    </source>
</reference>
<dbReference type="RefSeq" id="WP_204199180.1">
    <property type="nucleotide sequence ID" value="NZ_JAFEMC010000003.1"/>
</dbReference>
<feature type="domain" description="Alpha-D-phosphohexomutase alpha/beta/alpha" evidence="10">
    <location>
        <begin position="168"/>
        <end position="250"/>
    </location>
</feature>
<evidence type="ECO:0000313" key="12">
    <source>
        <dbReference type="EMBL" id="MBM6577081.1"/>
    </source>
</evidence>
<feature type="domain" description="Alpha-D-phosphohexomutase alpha/beta/alpha" evidence="9">
    <location>
        <begin position="10"/>
        <end position="127"/>
    </location>
</feature>
<evidence type="ECO:0000256" key="6">
    <source>
        <dbReference type="ARBA" id="ARBA00023235"/>
    </source>
</evidence>
<dbReference type="InterPro" id="IPR005845">
    <property type="entry name" value="A-D-PHexomutase_a/b/a-II"/>
</dbReference>
<dbReference type="Proteomes" id="UP000763641">
    <property type="component" value="Unassembled WGS sequence"/>
</dbReference>
<proteinExistence type="inferred from homology"/>
<keyword evidence="6" id="KW-0413">Isomerase</keyword>
<evidence type="ECO:0000259" key="11">
    <source>
        <dbReference type="Pfam" id="PF02880"/>
    </source>
</evidence>
<evidence type="ECO:0000259" key="8">
    <source>
        <dbReference type="Pfam" id="PF00408"/>
    </source>
</evidence>
<keyword evidence="13" id="KW-1185">Reference proteome</keyword>
<gene>
    <name evidence="12" type="ORF">ILT43_11930</name>
</gene>
<evidence type="ECO:0000256" key="2">
    <source>
        <dbReference type="ARBA" id="ARBA00010231"/>
    </source>
</evidence>
<comment type="cofactor">
    <cofactor evidence="1">
        <name>Mg(2+)</name>
        <dbReference type="ChEBI" id="CHEBI:18420"/>
    </cofactor>
</comment>
<dbReference type="NCBIfam" id="NF046027">
    <property type="entry name" value="PhglucPhmanMutPgmG"/>
    <property type="match status" value="1"/>
</dbReference>
<evidence type="ECO:0000259" key="9">
    <source>
        <dbReference type="Pfam" id="PF02878"/>
    </source>
</evidence>
<dbReference type="Pfam" id="PF02880">
    <property type="entry name" value="PGM_PMM_III"/>
    <property type="match status" value="1"/>
</dbReference>
<dbReference type="PANTHER" id="PTHR43771">
    <property type="entry name" value="PHOSPHOMANNOMUTASE"/>
    <property type="match status" value="1"/>
</dbReference>
<evidence type="ECO:0000256" key="5">
    <source>
        <dbReference type="ARBA" id="ARBA00022842"/>
    </source>
</evidence>
<dbReference type="InterPro" id="IPR005844">
    <property type="entry name" value="A-D-PHexomutase_a/b/a-I"/>
</dbReference>
<dbReference type="Gene3D" id="3.40.120.10">
    <property type="entry name" value="Alpha-D-Glucose-1,6-Bisphosphate, subunit A, domain 3"/>
    <property type="match status" value="3"/>
</dbReference>
<dbReference type="InterPro" id="IPR016066">
    <property type="entry name" value="A-D-PHexomutase_CS"/>
</dbReference>
<keyword evidence="5 7" id="KW-0460">Magnesium</keyword>
<feature type="domain" description="Alpha-D-phosphohexomutase C-terminal" evidence="8">
    <location>
        <begin position="372"/>
        <end position="440"/>
    </location>
</feature>
<protein>
    <submittedName>
        <fullName evidence="12">Phosphomannomutase/phosphoglucomutase</fullName>
    </submittedName>
</protein>
<dbReference type="PANTHER" id="PTHR43771:SF2">
    <property type="entry name" value="PHOSPHOMANNOMUTASE_PHOSPHOGLUCOMUTASE"/>
    <property type="match status" value="1"/>
</dbReference>
<dbReference type="Pfam" id="PF02878">
    <property type="entry name" value="PGM_PMM_I"/>
    <property type="match status" value="1"/>
</dbReference>
<accession>A0ABS2DAH1</accession>
<feature type="domain" description="Alpha-D-phosphohexomutase alpha/beta/alpha" evidence="11">
    <location>
        <begin position="255"/>
        <end position="362"/>
    </location>
</feature>
<dbReference type="PRINTS" id="PR00509">
    <property type="entry name" value="PGMPMM"/>
</dbReference>
<name>A0ABS2DAH1_9SPHN</name>
<keyword evidence="4 7" id="KW-0479">Metal-binding</keyword>
<dbReference type="SUPFAM" id="SSF53738">
    <property type="entry name" value="Phosphoglucomutase, first 3 domains"/>
    <property type="match status" value="3"/>
</dbReference>
<dbReference type="SUPFAM" id="SSF55957">
    <property type="entry name" value="Phosphoglucomutase, C-terminal domain"/>
    <property type="match status" value="1"/>
</dbReference>
<evidence type="ECO:0000256" key="1">
    <source>
        <dbReference type="ARBA" id="ARBA00001946"/>
    </source>
</evidence>
<dbReference type="Pfam" id="PF00408">
    <property type="entry name" value="PGM_PMM_IV"/>
    <property type="match status" value="1"/>
</dbReference>
<dbReference type="CDD" id="cd03089">
    <property type="entry name" value="PMM_PGM"/>
    <property type="match status" value="1"/>
</dbReference>
<keyword evidence="3" id="KW-0597">Phosphoprotein</keyword>
<dbReference type="InterPro" id="IPR005843">
    <property type="entry name" value="A-D-PHexomutase_C"/>
</dbReference>
<evidence type="ECO:0000313" key="13">
    <source>
        <dbReference type="Proteomes" id="UP000763641"/>
    </source>
</evidence>
<dbReference type="InterPro" id="IPR016055">
    <property type="entry name" value="A-D-PHexomutase_a/b/a-I/II/III"/>
</dbReference>
<comment type="similarity">
    <text evidence="2 7">Belongs to the phosphohexose mutase family.</text>
</comment>
<evidence type="ECO:0000256" key="7">
    <source>
        <dbReference type="RuleBase" id="RU004326"/>
    </source>
</evidence>
<dbReference type="PROSITE" id="PS00710">
    <property type="entry name" value="PGM_PMM"/>
    <property type="match status" value="1"/>
</dbReference>
<dbReference type="InterPro" id="IPR036900">
    <property type="entry name" value="A-D-PHexomutase_C_sf"/>
</dbReference>
<comment type="caution">
    <text evidence="12">The sequence shown here is derived from an EMBL/GenBank/DDBJ whole genome shotgun (WGS) entry which is preliminary data.</text>
</comment>
<dbReference type="EMBL" id="JAFEMC010000003">
    <property type="protein sequence ID" value="MBM6577081.1"/>
    <property type="molecule type" value="Genomic_DNA"/>
</dbReference>
<evidence type="ECO:0000256" key="3">
    <source>
        <dbReference type="ARBA" id="ARBA00022553"/>
    </source>
</evidence>
<dbReference type="Gene3D" id="3.30.310.50">
    <property type="entry name" value="Alpha-D-phosphohexomutase, C-terminal domain"/>
    <property type="match status" value="1"/>
</dbReference>
<sequence>MSHRFDPTILREYDMRGVVGRTLFEKDAYALGRSFATRLRHAGGTRIAVGRDGRTSSPMLEAALVAGLTAGGVDVVRIGIGPSPMLYYAEAVLDVDGGIHVTGSHNPKQDNGFKMVLQHRAFFGEDIQDLAALAADGDWLEGAGSVTDVDVCGDYVTRLMAGYGGGTYRIGWDCGNGAAGPAVEALTGVLPGEHHLLFTQVDGEFPNHHPDPSIDANLADLKALVAREGLDFGLAFDGDGDRIAAVDARGRTIAGDQILGILAEPLLRELPGATIVADVKSGQALFDRIAELGGTPLMWKTGHATLKSKMLETGAPLAGELSGHLFFAQDYYGFDDALYAAVRLIRAVHLSGRSLTELVDAMPAVERTPDLRIPVAETRKVGVVAEVRDRLMAQGVVVDETDGVRVTSDSGWWLLRASNTQGALTVRAEAADRPALLGLLATVEATLADSGVDISLSDLLDPT</sequence>
<dbReference type="InterPro" id="IPR005841">
    <property type="entry name" value="Alpha-D-phosphohexomutase_SF"/>
</dbReference>
<organism evidence="12 13">
    <name type="scientific">Sphingomonas longa</name>
    <dbReference type="NCBI Taxonomy" id="2778730"/>
    <lineage>
        <taxon>Bacteria</taxon>
        <taxon>Pseudomonadati</taxon>
        <taxon>Pseudomonadota</taxon>
        <taxon>Alphaproteobacteria</taxon>
        <taxon>Sphingomonadales</taxon>
        <taxon>Sphingomonadaceae</taxon>
        <taxon>Sphingomonas</taxon>
    </lineage>
</organism>
<evidence type="ECO:0000259" key="10">
    <source>
        <dbReference type="Pfam" id="PF02879"/>
    </source>
</evidence>
<evidence type="ECO:0000256" key="4">
    <source>
        <dbReference type="ARBA" id="ARBA00022723"/>
    </source>
</evidence>
<dbReference type="InterPro" id="IPR005846">
    <property type="entry name" value="A-D-PHexomutase_a/b/a-III"/>
</dbReference>